<comment type="caution">
    <text evidence="10">The sequence shown here is derived from an EMBL/GenBank/DDBJ whole genome shotgun (WGS) entry which is preliminary data.</text>
</comment>
<accession>A0A2N6VQ65</accession>
<dbReference type="GO" id="GO:0006260">
    <property type="term" value="P:DNA replication"/>
    <property type="evidence" value="ECO:0007669"/>
    <property type="project" value="UniProtKB-KW"/>
</dbReference>
<evidence type="ECO:0000256" key="2">
    <source>
        <dbReference type="ARBA" id="ARBA00011322"/>
    </source>
</evidence>
<feature type="domain" description="Nuclease SbcCD subunit D C-terminal" evidence="9">
    <location>
        <begin position="267"/>
        <end position="346"/>
    </location>
</feature>
<proteinExistence type="inferred from homology"/>
<comment type="subunit">
    <text evidence="2 7">Heterodimer of SbcC and SbcD.</text>
</comment>
<dbReference type="PANTHER" id="PTHR30337:SF0">
    <property type="entry name" value="NUCLEASE SBCCD SUBUNIT D"/>
    <property type="match status" value="1"/>
</dbReference>
<keyword evidence="4 7" id="KW-0540">Nuclease</keyword>
<dbReference type="NCBIfam" id="TIGR00619">
    <property type="entry name" value="sbcd"/>
    <property type="match status" value="1"/>
</dbReference>
<dbReference type="RefSeq" id="WP_102237930.1">
    <property type="nucleotide sequence ID" value="NZ_PNHK01000001.1"/>
</dbReference>
<comment type="function">
    <text evidence="7">SbcCD cleaves DNA hairpin structures. These structures can inhibit DNA replication and are intermediates in certain DNA recombination reactions. The complex acts as a 3'-&gt;5' double strand exonuclease that can open hairpins. It also has a 5' single-strand endonuclease activity.</text>
</comment>
<dbReference type="SUPFAM" id="SSF56300">
    <property type="entry name" value="Metallo-dependent phosphatases"/>
    <property type="match status" value="1"/>
</dbReference>
<evidence type="ECO:0000259" key="9">
    <source>
        <dbReference type="Pfam" id="PF12320"/>
    </source>
</evidence>
<comment type="similarity">
    <text evidence="1 7">Belongs to the SbcD family.</text>
</comment>
<evidence type="ECO:0000256" key="1">
    <source>
        <dbReference type="ARBA" id="ARBA00010555"/>
    </source>
</evidence>
<dbReference type="GO" id="GO:0004519">
    <property type="term" value="F:endonuclease activity"/>
    <property type="evidence" value="ECO:0007669"/>
    <property type="project" value="UniProtKB-KW"/>
</dbReference>
<dbReference type="CDD" id="cd00840">
    <property type="entry name" value="MPP_Mre11_N"/>
    <property type="match status" value="1"/>
</dbReference>
<keyword evidence="7" id="KW-0235">DNA replication</keyword>
<gene>
    <name evidence="7" type="primary">sbcD</name>
    <name evidence="10" type="ORF">CJ199_02605</name>
</gene>
<feature type="domain" description="Calcineurin-like phosphoesterase" evidence="8">
    <location>
        <begin position="1"/>
        <end position="96"/>
    </location>
</feature>
<dbReference type="AlphaFoldDB" id="A0A2N6VQ65"/>
<dbReference type="InterPro" id="IPR029052">
    <property type="entry name" value="Metallo-depent_PP-like"/>
</dbReference>
<evidence type="ECO:0000313" key="10">
    <source>
        <dbReference type="EMBL" id="PMD06281.1"/>
    </source>
</evidence>
<dbReference type="OrthoDB" id="9773856at2"/>
<organism evidence="10 11">
    <name type="scientific">Brevibacterium paucivorans</name>
    <dbReference type="NCBI Taxonomy" id="170994"/>
    <lineage>
        <taxon>Bacteria</taxon>
        <taxon>Bacillati</taxon>
        <taxon>Actinomycetota</taxon>
        <taxon>Actinomycetes</taxon>
        <taxon>Micrococcales</taxon>
        <taxon>Brevibacteriaceae</taxon>
        <taxon>Brevibacterium</taxon>
    </lineage>
</organism>
<dbReference type="Pfam" id="PF00149">
    <property type="entry name" value="Metallophos"/>
    <property type="match status" value="1"/>
</dbReference>
<evidence type="ECO:0000256" key="4">
    <source>
        <dbReference type="ARBA" id="ARBA00022722"/>
    </source>
</evidence>
<keyword evidence="7" id="KW-0255">Endonuclease</keyword>
<reference evidence="10 11" key="1">
    <citation type="submission" date="2017-09" db="EMBL/GenBank/DDBJ databases">
        <title>Bacterial strain isolated from the female urinary microbiota.</title>
        <authorList>
            <person name="Thomas-White K."/>
            <person name="Kumar N."/>
            <person name="Forster S."/>
            <person name="Putonti C."/>
            <person name="Lawley T."/>
            <person name="Wolfe A.J."/>
        </authorList>
    </citation>
    <scope>NUCLEOTIDE SEQUENCE [LARGE SCALE GENOMIC DNA]</scope>
    <source>
        <strain evidence="10 11">UMB1301</strain>
    </source>
</reference>
<name>A0A2N6VQ65_9MICO</name>
<sequence>MRFLHTSDWHLGRTFHGVDLTDAQSRFADHLVDLAQEGSYDAVVVSGDVYDRAVPPIDALHLFDRTITRLADAGIRVIASSGNHDSFHRLGFSRHQLDRVGIHLRTHVEDILWPIDMGDCVIYAIPYLEPALVHRALNVQRNHQSVISHCVQEIHAHAEQHFPGRPVVVVAHAFVTGATPSESEREIGVGGVGNVGSGVFTNVAYAALGHLHRPQEITQGVVYSGSPIPYSFEEARIPKTVQDVQVDADGVKYHAIKLPQFVLAHSIRCSFEQALTRDWSDKDALVELELTDSKRVPQALQKLKAKIPNLIHLRWVAEHLQRSSAEHVHTERTTDTEVFSAFMKHVTQHDPTPEELELFHEALRGGQQ</sequence>
<dbReference type="GO" id="GO:0008408">
    <property type="term" value="F:3'-5' exonuclease activity"/>
    <property type="evidence" value="ECO:0007669"/>
    <property type="project" value="InterPro"/>
</dbReference>
<dbReference type="InterPro" id="IPR050535">
    <property type="entry name" value="DNA_Repair-Maintenance_Comp"/>
</dbReference>
<dbReference type="EMBL" id="PNHK01000001">
    <property type="protein sequence ID" value="PMD06281.1"/>
    <property type="molecule type" value="Genomic_DNA"/>
</dbReference>
<evidence type="ECO:0000313" key="11">
    <source>
        <dbReference type="Proteomes" id="UP000235598"/>
    </source>
</evidence>
<evidence type="ECO:0000256" key="7">
    <source>
        <dbReference type="RuleBase" id="RU363069"/>
    </source>
</evidence>
<dbReference type="InterPro" id="IPR004593">
    <property type="entry name" value="SbcD"/>
</dbReference>
<evidence type="ECO:0000256" key="5">
    <source>
        <dbReference type="ARBA" id="ARBA00022801"/>
    </source>
</evidence>
<dbReference type="Pfam" id="PF12320">
    <property type="entry name" value="SbcD_C"/>
    <property type="match status" value="1"/>
</dbReference>
<dbReference type="GO" id="GO:0006310">
    <property type="term" value="P:DNA recombination"/>
    <property type="evidence" value="ECO:0007669"/>
    <property type="project" value="UniProtKB-KW"/>
</dbReference>
<evidence type="ECO:0000259" key="8">
    <source>
        <dbReference type="Pfam" id="PF00149"/>
    </source>
</evidence>
<dbReference type="PANTHER" id="PTHR30337">
    <property type="entry name" value="COMPONENT OF ATP-DEPENDENT DSDNA EXONUCLEASE"/>
    <property type="match status" value="1"/>
</dbReference>
<dbReference type="InterPro" id="IPR004843">
    <property type="entry name" value="Calcineurin-like_PHP"/>
</dbReference>
<dbReference type="InterPro" id="IPR041796">
    <property type="entry name" value="Mre11_N"/>
</dbReference>
<evidence type="ECO:0000256" key="3">
    <source>
        <dbReference type="ARBA" id="ARBA00013365"/>
    </source>
</evidence>
<dbReference type="Proteomes" id="UP000235598">
    <property type="component" value="Unassembled WGS sequence"/>
</dbReference>
<evidence type="ECO:0000256" key="6">
    <source>
        <dbReference type="ARBA" id="ARBA00022839"/>
    </source>
</evidence>
<dbReference type="Gene3D" id="3.60.21.10">
    <property type="match status" value="1"/>
</dbReference>
<keyword evidence="6 7" id="KW-0269">Exonuclease</keyword>
<dbReference type="InterPro" id="IPR026843">
    <property type="entry name" value="SbcD_C"/>
</dbReference>
<keyword evidence="5 7" id="KW-0378">Hydrolase</keyword>
<protein>
    <recommendedName>
        <fullName evidence="3 7">Nuclease SbcCD subunit D</fullName>
    </recommendedName>
</protein>
<keyword evidence="7" id="KW-0233">DNA recombination</keyword>